<dbReference type="STRING" id="1484053.SAMN05444274_101390"/>
<dbReference type="EMBL" id="FQUM01000001">
    <property type="protein sequence ID" value="SHE45124.1"/>
    <property type="molecule type" value="Genomic_DNA"/>
</dbReference>
<dbReference type="RefSeq" id="WP_072998410.1">
    <property type="nucleotide sequence ID" value="NZ_FQUM01000001.1"/>
</dbReference>
<dbReference type="OrthoDB" id="1092930at2"/>
<dbReference type="Proteomes" id="UP000184164">
    <property type="component" value="Unassembled WGS sequence"/>
</dbReference>
<accession>A0A1M4TL82</accession>
<reference evidence="1 2" key="1">
    <citation type="submission" date="2016-11" db="EMBL/GenBank/DDBJ databases">
        <authorList>
            <person name="Jaros S."/>
            <person name="Januszkiewicz K."/>
            <person name="Wedrychowicz H."/>
        </authorList>
    </citation>
    <scope>NUCLEOTIDE SEQUENCE [LARGE SCALE GENOMIC DNA]</scope>
    <source>
        <strain evidence="1 2">DSM 26910</strain>
    </source>
</reference>
<evidence type="ECO:0000313" key="1">
    <source>
        <dbReference type="EMBL" id="SHE45124.1"/>
    </source>
</evidence>
<sequence>MKLKTIFYGALVLLLSACGFENDLEDISMGKDFISSQVWLSLVDSFSVSMSTIALDSIQTSGQNVAWVGKYSDEELGVVEASSYFELEMPSGYDVDDDDRFDSLSLVLYYNGKYYGDTLSPQEIAIYRLAEEPDPTDNDDKVFYNTSSVKYENTPLGSLRFVPRPKGRDSIEIRLSDALGKDILKKMKNQDDTLTNSERFKEYFPGIAMVSGAENSAVVGFQVDSTLRVKLYTTRLGLENEDVENVILSTNYDYQFNRFSADRKGTPLEGIEPLEKFLSSKSDNKTFIQSGLGIFTRVDFPSLQVLLETDLNYDLYKVELVLFPEAGTYTNIPLPSDVSVYYTDKYNRILGEVEDDSGNYLTSSLQLDSIYHENTQYVFDITDFIKAELSSNYFDTDHGLLIGESSSAMGSSLNRAVFSSRKKSVFKPQLKLYFLFYNS</sequence>
<evidence type="ECO:0008006" key="3">
    <source>
        <dbReference type="Google" id="ProtNLM"/>
    </source>
</evidence>
<name>A0A1M4TL82_9BACT</name>
<gene>
    <name evidence="1" type="ORF">SAMN05444274_101390</name>
</gene>
<dbReference type="AlphaFoldDB" id="A0A1M4TL82"/>
<proteinExistence type="predicted"/>
<evidence type="ECO:0000313" key="2">
    <source>
        <dbReference type="Proteomes" id="UP000184164"/>
    </source>
</evidence>
<keyword evidence="2" id="KW-1185">Reference proteome</keyword>
<dbReference type="Pfam" id="PF14092">
    <property type="entry name" value="DUF4270"/>
    <property type="match status" value="1"/>
</dbReference>
<organism evidence="1 2">
    <name type="scientific">Mariniphaga anaerophila</name>
    <dbReference type="NCBI Taxonomy" id="1484053"/>
    <lineage>
        <taxon>Bacteria</taxon>
        <taxon>Pseudomonadati</taxon>
        <taxon>Bacteroidota</taxon>
        <taxon>Bacteroidia</taxon>
        <taxon>Marinilabiliales</taxon>
        <taxon>Prolixibacteraceae</taxon>
        <taxon>Mariniphaga</taxon>
    </lineage>
</organism>
<dbReference type="PROSITE" id="PS51257">
    <property type="entry name" value="PROKAR_LIPOPROTEIN"/>
    <property type="match status" value="1"/>
</dbReference>
<protein>
    <recommendedName>
        <fullName evidence="3">DUF4270 domain-containing protein</fullName>
    </recommendedName>
</protein>
<dbReference type="InterPro" id="IPR025366">
    <property type="entry name" value="DUF4270"/>
</dbReference>